<evidence type="ECO:0000256" key="1">
    <source>
        <dbReference type="ARBA" id="ARBA00022679"/>
    </source>
</evidence>
<sequence>MTKRNSGPLSGYRVIELCSTIAGPVCARLMADFGAEVIKVEPPEGDAARNMGLQDHGESLYCASMLRNKRTVCIDMKTDEGKALVRELARSADFLIENFRPGTLERLGLGYDELSRDNPGLIMVRISGYGQDGPYSHLPGYGAICEAVAGVRHLTGDPDRPPARVALAVTDYLTAVYAAFGAMLALEQRHRSGKGQVVDAALYETAFSMMESYVPAFPRLGVVPKRQGPRLMNTAPNSLYRSRDDSYVLIAANNDAIFGRLAAAMGHAEWAADERYATQIERGKRVDEMDAMVEAWTSQHDAAEIVARMQEAGVPVAKVYTIADIFADPHFAARGMLAKVPHPRLGEVVLPGIVPRLSETPGEIREAGHLLGADTDSVLAETLGLGEERIAALRQAGVVR</sequence>
<dbReference type="AlphaFoldDB" id="A0A5C8P4P8"/>
<proteinExistence type="predicted"/>
<dbReference type="InterPro" id="IPR003673">
    <property type="entry name" value="CoA-Trfase_fam_III"/>
</dbReference>
<dbReference type="OrthoDB" id="5294844at2"/>
<name>A0A5C8P4P8_9BURK</name>
<dbReference type="InterPro" id="IPR023606">
    <property type="entry name" value="CoA-Trfase_III_dom_1_sf"/>
</dbReference>
<gene>
    <name evidence="2" type="ORF">FHP08_00450</name>
</gene>
<evidence type="ECO:0000313" key="3">
    <source>
        <dbReference type="Proteomes" id="UP000321548"/>
    </source>
</evidence>
<organism evidence="2 3">
    <name type="scientific">Zeimonas arvi</name>
    <dbReference type="NCBI Taxonomy" id="2498847"/>
    <lineage>
        <taxon>Bacteria</taxon>
        <taxon>Pseudomonadati</taxon>
        <taxon>Pseudomonadota</taxon>
        <taxon>Betaproteobacteria</taxon>
        <taxon>Burkholderiales</taxon>
        <taxon>Burkholderiaceae</taxon>
        <taxon>Zeimonas</taxon>
    </lineage>
</organism>
<dbReference type="RefSeq" id="WP_147702346.1">
    <property type="nucleotide sequence ID" value="NZ_VDUY01000001.1"/>
</dbReference>
<dbReference type="Gene3D" id="3.30.1540.10">
    <property type="entry name" value="formyl-coa transferase, domain 3"/>
    <property type="match status" value="1"/>
</dbReference>
<dbReference type="InterPro" id="IPR044855">
    <property type="entry name" value="CoA-Trfase_III_dom3_sf"/>
</dbReference>
<dbReference type="Gene3D" id="3.40.50.10540">
    <property type="entry name" value="Crotonobetainyl-coa:carnitine coa-transferase, domain 1"/>
    <property type="match status" value="1"/>
</dbReference>
<dbReference type="InterPro" id="IPR050483">
    <property type="entry name" value="CoA-transferase_III_domain"/>
</dbReference>
<comment type="caution">
    <text evidence="2">The sequence shown here is derived from an EMBL/GenBank/DDBJ whole genome shotgun (WGS) entry which is preliminary data.</text>
</comment>
<dbReference type="SUPFAM" id="SSF89796">
    <property type="entry name" value="CoA-transferase family III (CaiB/BaiF)"/>
    <property type="match status" value="1"/>
</dbReference>
<dbReference type="EMBL" id="VDUY01000001">
    <property type="protein sequence ID" value="TXL68205.1"/>
    <property type="molecule type" value="Genomic_DNA"/>
</dbReference>
<keyword evidence="3" id="KW-1185">Reference proteome</keyword>
<dbReference type="GO" id="GO:0008410">
    <property type="term" value="F:CoA-transferase activity"/>
    <property type="evidence" value="ECO:0007669"/>
    <property type="project" value="TreeGrafter"/>
</dbReference>
<evidence type="ECO:0000313" key="2">
    <source>
        <dbReference type="EMBL" id="TXL68205.1"/>
    </source>
</evidence>
<dbReference type="PANTHER" id="PTHR48207">
    <property type="entry name" value="SUCCINATE--HYDROXYMETHYLGLUTARATE COA-TRANSFERASE"/>
    <property type="match status" value="1"/>
</dbReference>
<accession>A0A5C8P4P8</accession>
<dbReference type="Pfam" id="PF02515">
    <property type="entry name" value="CoA_transf_3"/>
    <property type="match status" value="1"/>
</dbReference>
<dbReference type="Proteomes" id="UP000321548">
    <property type="component" value="Unassembled WGS sequence"/>
</dbReference>
<reference evidence="2 3" key="1">
    <citation type="submission" date="2019-06" db="EMBL/GenBank/DDBJ databases">
        <title>Quisquiliibacterium sp. nov., isolated from a maize field.</title>
        <authorList>
            <person name="Lin S.-Y."/>
            <person name="Tsai C.-F."/>
            <person name="Young C.-C."/>
        </authorList>
    </citation>
    <scope>NUCLEOTIDE SEQUENCE [LARGE SCALE GENOMIC DNA]</scope>
    <source>
        <strain evidence="2 3">CC-CFT501</strain>
    </source>
</reference>
<dbReference type="PANTHER" id="PTHR48207:SF3">
    <property type="entry name" value="SUCCINATE--HYDROXYMETHYLGLUTARATE COA-TRANSFERASE"/>
    <property type="match status" value="1"/>
</dbReference>
<keyword evidence="1 2" id="KW-0808">Transferase</keyword>
<protein>
    <submittedName>
        <fullName evidence="2">CoA transferase</fullName>
    </submittedName>
</protein>